<evidence type="ECO:0000256" key="1">
    <source>
        <dbReference type="SAM" id="MobiDB-lite"/>
    </source>
</evidence>
<dbReference type="EMBL" id="JBBWRZ010000008">
    <property type="protein sequence ID" value="KAK8230870.1"/>
    <property type="molecule type" value="Genomic_DNA"/>
</dbReference>
<proteinExistence type="predicted"/>
<gene>
    <name evidence="2" type="ORF">HDK90DRAFT_512978</name>
</gene>
<accession>A0ABR1YJ15</accession>
<feature type="region of interest" description="Disordered" evidence="1">
    <location>
        <begin position="1"/>
        <end position="74"/>
    </location>
</feature>
<reference evidence="2 3" key="1">
    <citation type="submission" date="2024-04" db="EMBL/GenBank/DDBJ databases">
        <title>Phyllosticta paracitricarpa is synonymous to the EU quarantine fungus P. citricarpa based on phylogenomic analyses.</title>
        <authorList>
            <consortium name="Lawrence Berkeley National Laboratory"/>
            <person name="Van Ingen-Buijs V.A."/>
            <person name="Van Westerhoven A.C."/>
            <person name="Haridas S."/>
            <person name="Skiadas P."/>
            <person name="Martin F."/>
            <person name="Groenewald J.Z."/>
            <person name="Crous P.W."/>
            <person name="Seidl M.F."/>
        </authorList>
    </citation>
    <scope>NUCLEOTIDE SEQUENCE [LARGE SCALE GENOMIC DNA]</scope>
    <source>
        <strain evidence="2 3">CBS 123374</strain>
    </source>
</reference>
<feature type="compositionally biased region" description="Polar residues" evidence="1">
    <location>
        <begin position="1"/>
        <end position="18"/>
    </location>
</feature>
<evidence type="ECO:0008006" key="4">
    <source>
        <dbReference type="Google" id="ProtNLM"/>
    </source>
</evidence>
<evidence type="ECO:0000313" key="2">
    <source>
        <dbReference type="EMBL" id="KAK8230870.1"/>
    </source>
</evidence>
<protein>
    <recommendedName>
        <fullName evidence="4">Retrotransposon gag domain-containing protein</fullName>
    </recommendedName>
</protein>
<feature type="compositionally biased region" description="Basic and acidic residues" evidence="1">
    <location>
        <begin position="27"/>
        <end position="74"/>
    </location>
</feature>
<dbReference type="Proteomes" id="UP001492380">
    <property type="component" value="Unassembled WGS sequence"/>
</dbReference>
<keyword evidence="3" id="KW-1185">Reference proteome</keyword>
<sequence length="283" mass="32069">MSNSHGHVTSESNCSSDNPLIPTPRSDTSEPRKEAQLRGKFRDCFLSEGHPDDVRREPAPIAHDARKSQKETRRLTKEVDCLKAEVEMMMSEWDSALHTVYLARTVGFWDPGCLVFSSGSPVGYTKKQDGMHYFQVEQFVEAVQAATNIIPAWVIRTSLPVCFLGAARTWFTSILTDDQRHEAKEGDGVENWVVLLRKRWGLSTEKAFERLSTLFLTREAYDKGLITDFVLEIVRIGRQLGMETTYSQLVLAYSRFSKDVLSVVSPPKESDSVENFIKRISKS</sequence>
<comment type="caution">
    <text evidence="2">The sequence shown here is derived from an EMBL/GenBank/DDBJ whole genome shotgun (WGS) entry which is preliminary data.</text>
</comment>
<organism evidence="2 3">
    <name type="scientific">Phyllosticta capitalensis</name>
    <dbReference type="NCBI Taxonomy" id="121624"/>
    <lineage>
        <taxon>Eukaryota</taxon>
        <taxon>Fungi</taxon>
        <taxon>Dikarya</taxon>
        <taxon>Ascomycota</taxon>
        <taxon>Pezizomycotina</taxon>
        <taxon>Dothideomycetes</taxon>
        <taxon>Dothideomycetes incertae sedis</taxon>
        <taxon>Botryosphaeriales</taxon>
        <taxon>Phyllostictaceae</taxon>
        <taxon>Phyllosticta</taxon>
    </lineage>
</organism>
<name>A0ABR1YJ15_9PEZI</name>
<evidence type="ECO:0000313" key="3">
    <source>
        <dbReference type="Proteomes" id="UP001492380"/>
    </source>
</evidence>